<name>A0A1I6IXS8_9EURY</name>
<dbReference type="Proteomes" id="UP000198531">
    <property type="component" value="Unassembled WGS sequence"/>
</dbReference>
<organism evidence="1 2">
    <name type="scientific">Halogeometricum rufum</name>
    <dbReference type="NCBI Taxonomy" id="553469"/>
    <lineage>
        <taxon>Archaea</taxon>
        <taxon>Methanobacteriati</taxon>
        <taxon>Methanobacteriota</taxon>
        <taxon>Stenosarchaea group</taxon>
        <taxon>Halobacteria</taxon>
        <taxon>Halobacteriales</taxon>
        <taxon>Haloferacaceae</taxon>
        <taxon>Halogeometricum</taxon>
    </lineage>
</organism>
<keyword evidence="2" id="KW-1185">Reference proteome</keyword>
<reference evidence="2" key="1">
    <citation type="submission" date="2016-10" db="EMBL/GenBank/DDBJ databases">
        <authorList>
            <person name="Varghese N."/>
            <person name="Submissions S."/>
        </authorList>
    </citation>
    <scope>NUCLEOTIDE SEQUENCE [LARGE SCALE GENOMIC DNA]</scope>
    <source>
        <strain evidence="2">CGMCC 1.7736</strain>
    </source>
</reference>
<gene>
    <name evidence="1" type="ORF">SAMN04487947_3848</name>
</gene>
<dbReference type="STRING" id="553469.SAMN04487947_3848"/>
<accession>A0A1I6IXS8</accession>
<dbReference type="AlphaFoldDB" id="A0A1I6IXS8"/>
<protein>
    <submittedName>
        <fullName evidence="1">Uncharacterized protein</fullName>
    </submittedName>
</protein>
<dbReference type="OrthoDB" id="248618at2157"/>
<sequence length="272" mass="29651">MPADDFEGTHTLLSDDYAGALARTVDSLVPYADRGLVRLDEPWLEEEPDGEDCREAWEAVRDRFERAPDDDASSREAWRVELVDDGTGLDALSRLVELAGGIAGRHFVFEVELAREGRTALSAMPHHSDLRADADALPEAAFAAAEDALSGLDACLVADDPVAEWVARDRRWSVGPAVCEETLDERRASCYGIANLRGVAVAADGTTLRLSWGLDGPVSDDPIGKALTWTMEKLYRPPAALPCGDAERAERVATFLAETLRRFDGREIRGEA</sequence>
<dbReference type="EMBL" id="FOYT01000005">
    <property type="protein sequence ID" value="SFR71527.1"/>
    <property type="molecule type" value="Genomic_DNA"/>
</dbReference>
<evidence type="ECO:0000313" key="1">
    <source>
        <dbReference type="EMBL" id="SFR71527.1"/>
    </source>
</evidence>
<dbReference type="RefSeq" id="WP_089810697.1">
    <property type="nucleotide sequence ID" value="NZ_FOYT01000005.1"/>
</dbReference>
<evidence type="ECO:0000313" key="2">
    <source>
        <dbReference type="Proteomes" id="UP000198531"/>
    </source>
</evidence>
<proteinExistence type="predicted"/>